<dbReference type="KEGG" id="psuu:Psuf_011250"/>
<sequence>MTAPPMVDIRGIHKSFGPLEVLRGVDLRVRAGEVVVVLGPSGSGKSTLLRSINHLEKVSRGTYGSTAS</sequence>
<evidence type="ECO:0000256" key="5">
    <source>
        <dbReference type="ARBA" id="ARBA00023136"/>
    </source>
</evidence>
<dbReference type="Pfam" id="PF00005">
    <property type="entry name" value="ABC_tran"/>
    <property type="match status" value="1"/>
</dbReference>
<organism evidence="7 8">
    <name type="scientific">Phytohabitans suffuscus</name>
    <dbReference type="NCBI Taxonomy" id="624315"/>
    <lineage>
        <taxon>Bacteria</taxon>
        <taxon>Bacillati</taxon>
        <taxon>Actinomycetota</taxon>
        <taxon>Actinomycetes</taxon>
        <taxon>Micromonosporales</taxon>
        <taxon>Micromonosporaceae</taxon>
    </lineage>
</organism>
<dbReference type="PANTHER" id="PTHR43166:SF9">
    <property type="entry name" value="GLUTAMATE_ASPARTATE IMPORT ATP-BINDING PROTEIN GLTL"/>
    <property type="match status" value="1"/>
</dbReference>
<reference evidence="7 8" key="2">
    <citation type="submission" date="2020-03" db="EMBL/GenBank/DDBJ databases">
        <authorList>
            <person name="Ichikawa N."/>
            <person name="Kimura A."/>
            <person name="Kitahashi Y."/>
            <person name="Uohara A."/>
        </authorList>
    </citation>
    <scope>NUCLEOTIDE SEQUENCE [LARGE SCALE GENOMIC DNA]</scope>
    <source>
        <strain evidence="7 8">NBRC 105367</strain>
    </source>
</reference>
<evidence type="ECO:0000256" key="4">
    <source>
        <dbReference type="ARBA" id="ARBA00022475"/>
    </source>
</evidence>
<evidence type="ECO:0000313" key="8">
    <source>
        <dbReference type="Proteomes" id="UP000503011"/>
    </source>
</evidence>
<keyword evidence="4" id="KW-1003">Cell membrane</keyword>
<comment type="similarity">
    <text evidence="2">Belongs to the ABC transporter superfamily.</text>
</comment>
<evidence type="ECO:0000256" key="3">
    <source>
        <dbReference type="ARBA" id="ARBA00022448"/>
    </source>
</evidence>
<accession>A0A6F8YCI3</accession>
<comment type="subcellular location">
    <subcellularLocation>
        <location evidence="1">Cell membrane</location>
        <topology evidence="1">Peripheral membrane protein</topology>
    </subcellularLocation>
</comment>
<evidence type="ECO:0000313" key="7">
    <source>
        <dbReference type="EMBL" id="BCB83812.1"/>
    </source>
</evidence>
<dbReference type="AlphaFoldDB" id="A0A6F8YCI3"/>
<dbReference type="InterPro" id="IPR003439">
    <property type="entry name" value="ABC_transporter-like_ATP-bd"/>
</dbReference>
<proteinExistence type="inferred from homology"/>
<dbReference type="SUPFAM" id="SSF52540">
    <property type="entry name" value="P-loop containing nucleoside triphosphate hydrolases"/>
    <property type="match status" value="1"/>
</dbReference>
<dbReference type="GO" id="GO:0016887">
    <property type="term" value="F:ATP hydrolysis activity"/>
    <property type="evidence" value="ECO:0007669"/>
    <property type="project" value="InterPro"/>
</dbReference>
<dbReference type="GO" id="GO:0005886">
    <property type="term" value="C:plasma membrane"/>
    <property type="evidence" value="ECO:0007669"/>
    <property type="project" value="UniProtKB-SubCell"/>
</dbReference>
<name>A0A6F8YCI3_9ACTN</name>
<dbReference type="Proteomes" id="UP000503011">
    <property type="component" value="Chromosome"/>
</dbReference>
<dbReference type="InterPro" id="IPR027417">
    <property type="entry name" value="P-loop_NTPase"/>
</dbReference>
<evidence type="ECO:0000256" key="1">
    <source>
        <dbReference type="ARBA" id="ARBA00004202"/>
    </source>
</evidence>
<dbReference type="EMBL" id="AP022871">
    <property type="protein sequence ID" value="BCB83812.1"/>
    <property type="molecule type" value="Genomic_DNA"/>
</dbReference>
<keyword evidence="5" id="KW-0472">Membrane</keyword>
<dbReference type="InterPro" id="IPR050086">
    <property type="entry name" value="MetN_ABC_transporter-like"/>
</dbReference>
<feature type="domain" description="ABC transporter" evidence="6">
    <location>
        <begin position="22"/>
        <end position="62"/>
    </location>
</feature>
<dbReference type="GO" id="GO:0005524">
    <property type="term" value="F:ATP binding"/>
    <property type="evidence" value="ECO:0007669"/>
    <property type="project" value="InterPro"/>
</dbReference>
<evidence type="ECO:0000259" key="6">
    <source>
        <dbReference type="Pfam" id="PF00005"/>
    </source>
</evidence>
<keyword evidence="3" id="KW-0813">Transport</keyword>
<protein>
    <recommendedName>
        <fullName evidence="6">ABC transporter domain-containing protein</fullName>
    </recommendedName>
</protein>
<dbReference type="PANTHER" id="PTHR43166">
    <property type="entry name" value="AMINO ACID IMPORT ATP-BINDING PROTEIN"/>
    <property type="match status" value="1"/>
</dbReference>
<gene>
    <name evidence="7" type="ORF">Psuf_011250</name>
</gene>
<evidence type="ECO:0000256" key="2">
    <source>
        <dbReference type="ARBA" id="ARBA00005417"/>
    </source>
</evidence>
<reference evidence="7 8" key="1">
    <citation type="submission" date="2020-03" db="EMBL/GenBank/DDBJ databases">
        <title>Whole genome shotgun sequence of Phytohabitans suffuscus NBRC 105367.</title>
        <authorList>
            <person name="Komaki H."/>
            <person name="Tamura T."/>
        </authorList>
    </citation>
    <scope>NUCLEOTIDE SEQUENCE [LARGE SCALE GENOMIC DNA]</scope>
    <source>
        <strain evidence="7 8">NBRC 105367</strain>
    </source>
</reference>
<keyword evidence="8" id="KW-1185">Reference proteome</keyword>
<dbReference type="Gene3D" id="3.40.50.300">
    <property type="entry name" value="P-loop containing nucleotide triphosphate hydrolases"/>
    <property type="match status" value="1"/>
</dbReference>